<gene>
    <name evidence="1" type="ORF">LWI29_007926</name>
</gene>
<reference evidence="1" key="1">
    <citation type="journal article" date="2022" name="Plant J.">
        <title>Strategies of tolerance reflected in two North American maple genomes.</title>
        <authorList>
            <person name="McEvoy S.L."/>
            <person name="Sezen U.U."/>
            <person name="Trouern-Trend A."/>
            <person name="McMahon S.M."/>
            <person name="Schaberg P.G."/>
            <person name="Yang J."/>
            <person name="Wegrzyn J.L."/>
            <person name="Swenson N.G."/>
        </authorList>
    </citation>
    <scope>NUCLEOTIDE SEQUENCE</scope>
    <source>
        <strain evidence="1">NS2018</strain>
    </source>
</reference>
<sequence length="91" mass="10659">MKDVCKAKVGVNLEEEVTDDTFLISKAMKEEEEKLLEARVIEEDVEPHNEARLDDTQFKKLDELLTQTKLYTEFLMEKMEDITFVYPESPS</sequence>
<organism evidence="1 2">
    <name type="scientific">Acer saccharum</name>
    <name type="common">Sugar maple</name>
    <dbReference type="NCBI Taxonomy" id="4024"/>
    <lineage>
        <taxon>Eukaryota</taxon>
        <taxon>Viridiplantae</taxon>
        <taxon>Streptophyta</taxon>
        <taxon>Embryophyta</taxon>
        <taxon>Tracheophyta</taxon>
        <taxon>Spermatophyta</taxon>
        <taxon>Magnoliopsida</taxon>
        <taxon>eudicotyledons</taxon>
        <taxon>Gunneridae</taxon>
        <taxon>Pentapetalae</taxon>
        <taxon>rosids</taxon>
        <taxon>malvids</taxon>
        <taxon>Sapindales</taxon>
        <taxon>Sapindaceae</taxon>
        <taxon>Hippocastanoideae</taxon>
        <taxon>Acereae</taxon>
        <taxon>Acer</taxon>
    </lineage>
</organism>
<reference evidence="1" key="2">
    <citation type="submission" date="2023-06" db="EMBL/GenBank/DDBJ databases">
        <authorList>
            <person name="Swenson N.G."/>
            <person name="Wegrzyn J.L."/>
            <person name="Mcevoy S.L."/>
        </authorList>
    </citation>
    <scope>NUCLEOTIDE SEQUENCE</scope>
    <source>
        <strain evidence="1">NS2018</strain>
        <tissue evidence="1">Leaf</tissue>
    </source>
</reference>
<evidence type="ECO:0000313" key="1">
    <source>
        <dbReference type="EMBL" id="KAK0603724.1"/>
    </source>
</evidence>
<comment type="caution">
    <text evidence="1">The sequence shown here is derived from an EMBL/GenBank/DDBJ whole genome shotgun (WGS) entry which is preliminary data.</text>
</comment>
<dbReference type="AlphaFoldDB" id="A0AA39T5I5"/>
<accession>A0AA39T5I5</accession>
<dbReference type="Proteomes" id="UP001168877">
    <property type="component" value="Unassembled WGS sequence"/>
</dbReference>
<dbReference type="EMBL" id="JAUESC010000002">
    <property type="protein sequence ID" value="KAK0603724.1"/>
    <property type="molecule type" value="Genomic_DNA"/>
</dbReference>
<keyword evidence="2" id="KW-1185">Reference proteome</keyword>
<protein>
    <submittedName>
        <fullName evidence="1">Uncharacterized protein</fullName>
    </submittedName>
</protein>
<evidence type="ECO:0000313" key="2">
    <source>
        <dbReference type="Proteomes" id="UP001168877"/>
    </source>
</evidence>
<name>A0AA39T5I5_ACESA</name>
<proteinExistence type="predicted"/>